<keyword evidence="6 11" id="KW-0521">NADP</keyword>
<comment type="subunit">
    <text evidence="11">Homodimer.</text>
</comment>
<evidence type="ECO:0000313" key="15">
    <source>
        <dbReference type="Proteomes" id="UP001208656"/>
    </source>
</evidence>
<dbReference type="NCBIfam" id="NF008058">
    <property type="entry name" value="PRK10792.1"/>
    <property type="match status" value="1"/>
</dbReference>
<dbReference type="InterPro" id="IPR046346">
    <property type="entry name" value="Aminoacid_DH-like_N_sf"/>
</dbReference>
<evidence type="ECO:0000259" key="12">
    <source>
        <dbReference type="Pfam" id="PF00763"/>
    </source>
</evidence>
<evidence type="ECO:0000256" key="11">
    <source>
        <dbReference type="HAMAP-Rule" id="MF_01576"/>
    </source>
</evidence>
<evidence type="ECO:0000256" key="7">
    <source>
        <dbReference type="ARBA" id="ARBA00023002"/>
    </source>
</evidence>
<keyword evidence="2 11" id="KW-0554">One-carbon metabolism</keyword>
<comment type="caution">
    <text evidence="11">Lacks conserved residue(s) required for the propagation of feature annotation.</text>
</comment>
<comment type="pathway">
    <text evidence="1 11">One-carbon metabolism; tetrahydrofolate interconversion.</text>
</comment>
<dbReference type="InterPro" id="IPR020867">
    <property type="entry name" value="THF_DH/CycHdrlase_CS"/>
</dbReference>
<evidence type="ECO:0000313" key="14">
    <source>
        <dbReference type="EMBL" id="MCU9594093.1"/>
    </source>
</evidence>
<dbReference type="EC" id="1.5.1.5" evidence="11"/>
<dbReference type="InterPro" id="IPR020631">
    <property type="entry name" value="THF_DH/CycHdrlase_NAD-bd_dom"/>
</dbReference>
<organism evidence="14 15">
    <name type="scientific">Pallidibacillus thermolactis</name>
    <dbReference type="NCBI Taxonomy" id="251051"/>
    <lineage>
        <taxon>Bacteria</taxon>
        <taxon>Bacillati</taxon>
        <taxon>Bacillota</taxon>
        <taxon>Bacilli</taxon>
        <taxon>Bacillales</taxon>
        <taxon>Bacillaceae</taxon>
        <taxon>Pallidibacillus</taxon>
    </lineage>
</organism>
<dbReference type="HAMAP" id="MF_01576">
    <property type="entry name" value="THF_DHG_CYH"/>
    <property type="match status" value="1"/>
</dbReference>
<dbReference type="PANTHER" id="PTHR48099:SF5">
    <property type="entry name" value="C-1-TETRAHYDROFOLATE SYNTHASE, CYTOPLASMIC"/>
    <property type="match status" value="1"/>
</dbReference>
<comment type="catalytic activity">
    <reaction evidence="11">
        <text>(6R)-5,10-methenyltetrahydrofolate + H2O = (6R)-10-formyltetrahydrofolate + H(+)</text>
        <dbReference type="Rhea" id="RHEA:23700"/>
        <dbReference type="ChEBI" id="CHEBI:15377"/>
        <dbReference type="ChEBI" id="CHEBI:15378"/>
        <dbReference type="ChEBI" id="CHEBI:57455"/>
        <dbReference type="ChEBI" id="CHEBI:195366"/>
        <dbReference type="EC" id="3.5.4.9"/>
    </reaction>
</comment>
<dbReference type="Gene3D" id="3.40.50.10860">
    <property type="entry name" value="Leucine Dehydrogenase, chain A, domain 1"/>
    <property type="match status" value="1"/>
</dbReference>
<dbReference type="Gene3D" id="3.40.50.720">
    <property type="entry name" value="NAD(P)-binding Rossmann-like Domain"/>
    <property type="match status" value="1"/>
</dbReference>
<dbReference type="PROSITE" id="PS00767">
    <property type="entry name" value="THF_DHG_CYH_2"/>
    <property type="match status" value="1"/>
</dbReference>
<protein>
    <recommendedName>
        <fullName evidence="11">Bifunctional protein FolD</fullName>
    </recommendedName>
    <domain>
        <recommendedName>
            <fullName evidence="11">Methylenetetrahydrofolate dehydrogenase</fullName>
            <ecNumber evidence="11">1.5.1.5</ecNumber>
        </recommendedName>
    </domain>
    <domain>
        <recommendedName>
            <fullName evidence="11">Methenyltetrahydrofolate cyclohydrolase</fullName>
            <ecNumber evidence="11">3.5.4.9</ecNumber>
        </recommendedName>
    </domain>
</protein>
<keyword evidence="10 11" id="KW-0511">Multifunctional enzyme</keyword>
<dbReference type="SUPFAM" id="SSF51735">
    <property type="entry name" value="NAD(P)-binding Rossmann-fold domains"/>
    <property type="match status" value="1"/>
</dbReference>
<comment type="catalytic activity">
    <reaction evidence="11">
        <text>(6R)-5,10-methylene-5,6,7,8-tetrahydrofolate + NADP(+) = (6R)-5,10-methenyltetrahydrofolate + NADPH</text>
        <dbReference type="Rhea" id="RHEA:22812"/>
        <dbReference type="ChEBI" id="CHEBI:15636"/>
        <dbReference type="ChEBI" id="CHEBI:57455"/>
        <dbReference type="ChEBI" id="CHEBI:57783"/>
        <dbReference type="ChEBI" id="CHEBI:58349"/>
        <dbReference type="EC" id="1.5.1.5"/>
    </reaction>
</comment>
<dbReference type="PRINTS" id="PR00085">
    <property type="entry name" value="THFDHDRGNASE"/>
</dbReference>
<evidence type="ECO:0000256" key="8">
    <source>
        <dbReference type="ARBA" id="ARBA00023102"/>
    </source>
</evidence>
<dbReference type="NCBIfam" id="NF010786">
    <property type="entry name" value="PRK14189.1"/>
    <property type="match status" value="1"/>
</dbReference>
<comment type="caution">
    <text evidence="14">The sequence shown here is derived from an EMBL/GenBank/DDBJ whole genome shotgun (WGS) entry which is preliminary data.</text>
</comment>
<dbReference type="Proteomes" id="UP001208656">
    <property type="component" value="Unassembled WGS sequence"/>
</dbReference>
<keyword evidence="3 11" id="KW-0028">Amino-acid biosynthesis</keyword>
<feature type="domain" description="Tetrahydrofolate dehydrogenase/cyclohydrolase catalytic" evidence="12">
    <location>
        <begin position="6"/>
        <end position="120"/>
    </location>
</feature>
<evidence type="ECO:0000256" key="9">
    <source>
        <dbReference type="ARBA" id="ARBA00023167"/>
    </source>
</evidence>
<evidence type="ECO:0000256" key="6">
    <source>
        <dbReference type="ARBA" id="ARBA00022857"/>
    </source>
</evidence>
<dbReference type="GO" id="GO:0004477">
    <property type="term" value="F:methenyltetrahydrofolate cyclohydrolase activity"/>
    <property type="evidence" value="ECO:0007669"/>
    <property type="project" value="UniProtKB-EC"/>
</dbReference>
<keyword evidence="4 11" id="KW-0658">Purine biosynthesis</keyword>
<dbReference type="InterPro" id="IPR036291">
    <property type="entry name" value="NAD(P)-bd_dom_sf"/>
</dbReference>
<comment type="function">
    <text evidence="11">Catalyzes the oxidation of 5,10-methylenetetrahydrofolate to 5,10-methenyltetrahydrofolate and then the hydrolysis of 5,10-methenyltetrahydrofolate to 10-formyltetrahydrofolate.</text>
</comment>
<gene>
    <name evidence="11 14" type="primary">folD</name>
    <name evidence="14" type="ORF">OEV82_06460</name>
</gene>
<keyword evidence="9 11" id="KW-0486">Methionine biosynthesis</keyword>
<evidence type="ECO:0000256" key="3">
    <source>
        <dbReference type="ARBA" id="ARBA00022605"/>
    </source>
</evidence>
<dbReference type="EMBL" id="JAOUSE010000013">
    <property type="protein sequence ID" value="MCU9594093.1"/>
    <property type="molecule type" value="Genomic_DNA"/>
</dbReference>
<evidence type="ECO:0000256" key="10">
    <source>
        <dbReference type="ARBA" id="ARBA00023268"/>
    </source>
</evidence>
<dbReference type="PANTHER" id="PTHR48099">
    <property type="entry name" value="C-1-TETRAHYDROFOLATE SYNTHASE, CYTOPLASMIC-RELATED"/>
    <property type="match status" value="1"/>
</dbReference>
<dbReference type="EC" id="3.5.4.9" evidence="11"/>
<keyword evidence="15" id="KW-1185">Reference proteome</keyword>
<dbReference type="NCBIfam" id="NF010783">
    <property type="entry name" value="PRK14186.1"/>
    <property type="match status" value="1"/>
</dbReference>
<feature type="domain" description="Tetrahydrofolate dehydrogenase/cyclohydrolase NAD(P)-binding" evidence="13">
    <location>
        <begin position="139"/>
        <end position="280"/>
    </location>
</feature>
<evidence type="ECO:0000256" key="4">
    <source>
        <dbReference type="ARBA" id="ARBA00022755"/>
    </source>
</evidence>
<evidence type="ECO:0000259" key="13">
    <source>
        <dbReference type="Pfam" id="PF02882"/>
    </source>
</evidence>
<evidence type="ECO:0000256" key="5">
    <source>
        <dbReference type="ARBA" id="ARBA00022801"/>
    </source>
</evidence>
<dbReference type="GO" id="GO:0004488">
    <property type="term" value="F:methylenetetrahydrofolate dehydrogenase (NADP+) activity"/>
    <property type="evidence" value="ECO:0007669"/>
    <property type="project" value="UniProtKB-EC"/>
</dbReference>
<proteinExistence type="inferred from homology"/>
<dbReference type="CDD" id="cd01080">
    <property type="entry name" value="NAD_bind_m-THF_DH_Cyclohyd"/>
    <property type="match status" value="1"/>
</dbReference>
<dbReference type="Pfam" id="PF02882">
    <property type="entry name" value="THF_DHG_CYH_C"/>
    <property type="match status" value="1"/>
</dbReference>
<keyword evidence="5 11" id="KW-0378">Hydrolase</keyword>
<dbReference type="Pfam" id="PF00763">
    <property type="entry name" value="THF_DHG_CYH"/>
    <property type="match status" value="1"/>
</dbReference>
<comment type="similarity">
    <text evidence="11">Belongs to the tetrahydrofolate dehydrogenase/cyclohydrolase family.</text>
</comment>
<dbReference type="RefSeq" id="WP_263061359.1">
    <property type="nucleotide sequence ID" value="NZ_JAOUSE010000013.1"/>
</dbReference>
<dbReference type="SUPFAM" id="SSF53223">
    <property type="entry name" value="Aminoacid dehydrogenase-like, N-terminal domain"/>
    <property type="match status" value="1"/>
</dbReference>
<evidence type="ECO:0000256" key="2">
    <source>
        <dbReference type="ARBA" id="ARBA00022563"/>
    </source>
</evidence>
<dbReference type="InterPro" id="IPR020630">
    <property type="entry name" value="THF_DH/CycHdrlase_cat_dom"/>
</dbReference>
<feature type="binding site" evidence="11">
    <location>
        <begin position="165"/>
        <end position="167"/>
    </location>
    <ligand>
        <name>NADP(+)</name>
        <dbReference type="ChEBI" id="CHEBI:58349"/>
    </ligand>
</feature>
<dbReference type="InterPro" id="IPR000672">
    <property type="entry name" value="THF_DH/CycHdrlase"/>
</dbReference>
<keyword evidence="8 11" id="KW-0368">Histidine biosynthesis</keyword>
<reference evidence="14 15" key="1">
    <citation type="submission" date="2022-10" db="EMBL/GenBank/DDBJ databases">
        <title>Description of Fervidibacillus gen. nov. in the family Fervidibacillaceae fam. nov. with two species, Fervidibacillus albus sp. nov., and Fervidibacillus halotolerans sp. nov., isolated from tidal flat sediments.</title>
        <authorList>
            <person name="Kwon K.K."/>
            <person name="Yang S.-H."/>
        </authorList>
    </citation>
    <scope>NUCLEOTIDE SEQUENCE [LARGE SCALE GENOMIC DNA]</scope>
    <source>
        <strain evidence="14 15">DSM 23332</strain>
    </source>
</reference>
<sequence>MSGQIISGKEIAAKKREEIKLKVKKLKEKGIQPGLAVILVGDDQASERYVRNKQKACEEVGIYSLLQRYDSHITEAFLIEKIKELNHNPDIHGILVQLPLPKHIDPQIVIETISADKDVDGFHPINVGKLVIGEDSFIPCTPFGIMVMLEDINYDLTGKRAVVVGRSNIVGKPMGQLLLQKNATVTYCHSKTANLPSVTREADVLVSAVGIANFITAEHVKEGAVVIDVGMNRDENGKLCGDVLFEEVKDKASYITPVPGGVGPMTITMLLENTLKAAEKLQKVN</sequence>
<accession>A0ABT2WEI8</accession>
<evidence type="ECO:0000256" key="1">
    <source>
        <dbReference type="ARBA" id="ARBA00004777"/>
    </source>
</evidence>
<name>A0ABT2WEI8_9BACI</name>
<keyword evidence="7 11" id="KW-0560">Oxidoreductase</keyword>